<dbReference type="HAMAP" id="MF_00101">
    <property type="entry name" value="AcpS"/>
    <property type="match status" value="1"/>
</dbReference>
<accession>A0A848IW10</accession>
<comment type="subcellular location">
    <subcellularLocation>
        <location evidence="8">Cytoplasm</location>
    </subcellularLocation>
</comment>
<dbReference type="NCBIfam" id="TIGR00556">
    <property type="entry name" value="pantethn_trn"/>
    <property type="match status" value="1"/>
</dbReference>
<dbReference type="NCBIfam" id="TIGR00516">
    <property type="entry name" value="acpS"/>
    <property type="match status" value="1"/>
</dbReference>
<dbReference type="InterPro" id="IPR037143">
    <property type="entry name" value="4-PPantetheinyl_Trfase_dom_sf"/>
</dbReference>
<dbReference type="InterPro" id="IPR008278">
    <property type="entry name" value="4-PPantetheinyl_Trfase_dom"/>
</dbReference>
<keyword evidence="2 8" id="KW-0808">Transferase</keyword>
<dbReference type="InterPro" id="IPR004568">
    <property type="entry name" value="Ppantetheine-prot_Trfase_dom"/>
</dbReference>
<evidence type="ECO:0000256" key="1">
    <source>
        <dbReference type="ARBA" id="ARBA00022516"/>
    </source>
</evidence>
<evidence type="ECO:0000256" key="8">
    <source>
        <dbReference type="HAMAP-Rule" id="MF_00101"/>
    </source>
</evidence>
<evidence type="ECO:0000256" key="5">
    <source>
        <dbReference type="ARBA" id="ARBA00022842"/>
    </source>
</evidence>
<dbReference type="RefSeq" id="WP_169678836.1">
    <property type="nucleotide sequence ID" value="NZ_JABBNU010000003.1"/>
</dbReference>
<dbReference type="InterPro" id="IPR002582">
    <property type="entry name" value="ACPS"/>
</dbReference>
<comment type="function">
    <text evidence="8">Transfers the 4'-phosphopantetheine moiety from coenzyme A to a Ser of acyl-carrier-protein.</text>
</comment>
<keyword evidence="1 8" id="KW-0444">Lipid biosynthesis</keyword>
<evidence type="ECO:0000256" key="4">
    <source>
        <dbReference type="ARBA" id="ARBA00022832"/>
    </source>
</evidence>
<feature type="domain" description="4'-phosphopantetheinyl transferase" evidence="9">
    <location>
        <begin position="4"/>
        <end position="95"/>
    </location>
</feature>
<evidence type="ECO:0000313" key="11">
    <source>
        <dbReference type="Proteomes" id="UP000559010"/>
    </source>
</evidence>
<dbReference type="Proteomes" id="UP000559010">
    <property type="component" value="Unassembled WGS sequence"/>
</dbReference>
<dbReference type="GO" id="GO:0008897">
    <property type="term" value="F:holo-[acyl-carrier-protein] synthase activity"/>
    <property type="evidence" value="ECO:0007669"/>
    <property type="project" value="UniProtKB-UniRule"/>
</dbReference>
<name>A0A848IW10_9BACT</name>
<comment type="cofactor">
    <cofactor evidence="8">
        <name>Mg(2+)</name>
        <dbReference type="ChEBI" id="CHEBI:18420"/>
    </cofactor>
</comment>
<dbReference type="GO" id="GO:0005737">
    <property type="term" value="C:cytoplasm"/>
    <property type="evidence" value="ECO:0007669"/>
    <property type="project" value="UniProtKB-SubCell"/>
</dbReference>
<keyword evidence="4 8" id="KW-0276">Fatty acid metabolism</keyword>
<dbReference type="GO" id="GO:0006633">
    <property type="term" value="P:fatty acid biosynthetic process"/>
    <property type="evidence" value="ECO:0007669"/>
    <property type="project" value="UniProtKB-UniRule"/>
</dbReference>
<dbReference type="Gene3D" id="3.90.470.20">
    <property type="entry name" value="4'-phosphopantetheinyl transferase domain"/>
    <property type="match status" value="1"/>
</dbReference>
<feature type="binding site" evidence="8">
    <location>
        <position position="8"/>
    </location>
    <ligand>
        <name>Mg(2+)</name>
        <dbReference type="ChEBI" id="CHEBI:18420"/>
    </ligand>
</feature>
<proteinExistence type="inferred from homology"/>
<comment type="similarity">
    <text evidence="8">Belongs to the P-Pant transferase superfamily. AcpS family.</text>
</comment>
<sequence>MIIGIGTDIIEIERVQRSLDKGDKFQNLVYHPDEIKICENNSNTVSSYSGRFAAKEAFLKALGTGWSGNMKISEIIIKNDSKGKPYIEVEGEVRNIVNQMDVRNIHLSISHSKMYATAFVILEK</sequence>
<reference evidence="10 11" key="1">
    <citation type="submission" date="2020-04" db="EMBL/GenBank/DDBJ databases">
        <title>Flammeovirgaceae bacterium KN852 isolated from deep sea.</title>
        <authorList>
            <person name="Zhang D.-C."/>
        </authorList>
    </citation>
    <scope>NUCLEOTIDE SEQUENCE [LARGE SCALE GENOMIC DNA]</scope>
    <source>
        <strain evidence="10 11">KN852</strain>
    </source>
</reference>
<keyword evidence="5 8" id="KW-0460">Magnesium</keyword>
<dbReference type="EMBL" id="JABBNU010000003">
    <property type="protein sequence ID" value="NMM47876.1"/>
    <property type="molecule type" value="Genomic_DNA"/>
</dbReference>
<comment type="catalytic activity">
    <reaction evidence="8">
        <text>apo-[ACP] + CoA = holo-[ACP] + adenosine 3',5'-bisphosphate + H(+)</text>
        <dbReference type="Rhea" id="RHEA:12068"/>
        <dbReference type="Rhea" id="RHEA-COMP:9685"/>
        <dbReference type="Rhea" id="RHEA-COMP:9690"/>
        <dbReference type="ChEBI" id="CHEBI:15378"/>
        <dbReference type="ChEBI" id="CHEBI:29999"/>
        <dbReference type="ChEBI" id="CHEBI:57287"/>
        <dbReference type="ChEBI" id="CHEBI:58343"/>
        <dbReference type="ChEBI" id="CHEBI:64479"/>
        <dbReference type="EC" id="2.7.8.7"/>
    </reaction>
</comment>
<organism evidence="10 11">
    <name type="scientific">Marinigracilibium pacificum</name>
    <dbReference type="NCBI Taxonomy" id="2729599"/>
    <lineage>
        <taxon>Bacteria</taxon>
        <taxon>Pseudomonadati</taxon>
        <taxon>Bacteroidota</taxon>
        <taxon>Cytophagia</taxon>
        <taxon>Cytophagales</taxon>
        <taxon>Flammeovirgaceae</taxon>
        <taxon>Marinigracilibium</taxon>
    </lineage>
</organism>
<comment type="caution">
    <text evidence="10">The sequence shown here is derived from an EMBL/GenBank/DDBJ whole genome shotgun (WGS) entry which is preliminary data.</text>
</comment>
<keyword evidence="11" id="KW-1185">Reference proteome</keyword>
<dbReference type="EC" id="2.7.8.7" evidence="8"/>
<dbReference type="SUPFAM" id="SSF56214">
    <property type="entry name" value="4'-phosphopantetheinyl transferase"/>
    <property type="match status" value="1"/>
</dbReference>
<gene>
    <name evidence="8 10" type="primary">acpS</name>
    <name evidence="10" type="ORF">HH304_05650</name>
</gene>
<dbReference type="AlphaFoldDB" id="A0A848IW10"/>
<evidence type="ECO:0000256" key="3">
    <source>
        <dbReference type="ARBA" id="ARBA00022723"/>
    </source>
</evidence>
<keyword evidence="8" id="KW-0963">Cytoplasm</keyword>
<keyword evidence="7 8" id="KW-0275">Fatty acid biosynthesis</keyword>
<protein>
    <recommendedName>
        <fullName evidence="8">Holo-[acyl-carrier-protein] synthase</fullName>
        <shortName evidence="8">Holo-ACP synthase</shortName>
        <ecNumber evidence="8">2.7.8.7</ecNumber>
    </recommendedName>
    <alternativeName>
        <fullName evidence="8">4'-phosphopantetheinyl transferase AcpS</fullName>
    </alternativeName>
</protein>
<evidence type="ECO:0000256" key="2">
    <source>
        <dbReference type="ARBA" id="ARBA00022679"/>
    </source>
</evidence>
<evidence type="ECO:0000256" key="6">
    <source>
        <dbReference type="ARBA" id="ARBA00023098"/>
    </source>
</evidence>
<keyword evidence="6 8" id="KW-0443">Lipid metabolism</keyword>
<dbReference type="GO" id="GO:0000287">
    <property type="term" value="F:magnesium ion binding"/>
    <property type="evidence" value="ECO:0007669"/>
    <property type="project" value="UniProtKB-UniRule"/>
</dbReference>
<keyword evidence="3 8" id="KW-0479">Metal-binding</keyword>
<evidence type="ECO:0000256" key="7">
    <source>
        <dbReference type="ARBA" id="ARBA00023160"/>
    </source>
</evidence>
<evidence type="ECO:0000259" key="9">
    <source>
        <dbReference type="Pfam" id="PF01648"/>
    </source>
</evidence>
<evidence type="ECO:0000313" key="10">
    <source>
        <dbReference type="EMBL" id="NMM47876.1"/>
    </source>
</evidence>
<feature type="binding site" evidence="8">
    <location>
        <position position="56"/>
    </location>
    <ligand>
        <name>Mg(2+)</name>
        <dbReference type="ChEBI" id="CHEBI:18420"/>
    </ligand>
</feature>
<dbReference type="Pfam" id="PF01648">
    <property type="entry name" value="ACPS"/>
    <property type="match status" value="1"/>
</dbReference>